<organism evidence="3 4">
    <name type="scientific">Sphingomicrobium sediminis</name>
    <dbReference type="NCBI Taxonomy" id="2950949"/>
    <lineage>
        <taxon>Bacteria</taxon>
        <taxon>Pseudomonadati</taxon>
        <taxon>Pseudomonadota</taxon>
        <taxon>Alphaproteobacteria</taxon>
        <taxon>Sphingomonadales</taxon>
        <taxon>Sphingomonadaceae</taxon>
        <taxon>Sphingomicrobium</taxon>
    </lineage>
</organism>
<dbReference type="Gene3D" id="3.40.50.1820">
    <property type="entry name" value="alpha/beta hydrolase"/>
    <property type="match status" value="1"/>
</dbReference>
<protein>
    <submittedName>
        <fullName evidence="3">DUF2235 domain-containing protein</fullName>
    </submittedName>
</protein>
<evidence type="ECO:0000313" key="3">
    <source>
        <dbReference type="EMBL" id="MCM8557520.1"/>
    </source>
</evidence>
<feature type="chain" id="PRO_5040849006" evidence="1">
    <location>
        <begin position="22"/>
        <end position="476"/>
    </location>
</feature>
<comment type="caution">
    <text evidence="3">The sequence shown here is derived from an EMBL/GenBank/DDBJ whole genome shotgun (WGS) entry which is preliminary data.</text>
</comment>
<accession>A0A9X2EGD1</accession>
<dbReference type="RefSeq" id="WP_252113645.1">
    <property type="nucleotide sequence ID" value="NZ_JAMSHT010000001.1"/>
</dbReference>
<dbReference type="PROSITE" id="PS51257">
    <property type="entry name" value="PROKAR_LIPOPROTEIN"/>
    <property type="match status" value="1"/>
</dbReference>
<gene>
    <name evidence="3" type="ORF">NDO55_06775</name>
</gene>
<dbReference type="InterPro" id="IPR018712">
    <property type="entry name" value="Tle1-like_cat"/>
</dbReference>
<dbReference type="InterPro" id="IPR029058">
    <property type="entry name" value="AB_hydrolase_fold"/>
</dbReference>
<dbReference type="EMBL" id="JAMSHT010000001">
    <property type="protein sequence ID" value="MCM8557520.1"/>
    <property type="molecule type" value="Genomic_DNA"/>
</dbReference>
<evidence type="ECO:0000256" key="1">
    <source>
        <dbReference type="SAM" id="SignalP"/>
    </source>
</evidence>
<dbReference type="PANTHER" id="PTHR33840">
    <property type="match status" value="1"/>
</dbReference>
<keyword evidence="4" id="KW-1185">Reference proteome</keyword>
<keyword evidence="1" id="KW-0732">Signal</keyword>
<dbReference type="PANTHER" id="PTHR33840:SF1">
    <property type="entry name" value="TLE1 PHOSPHOLIPASE DOMAIN-CONTAINING PROTEIN"/>
    <property type="match status" value="1"/>
</dbReference>
<proteinExistence type="predicted"/>
<dbReference type="AlphaFoldDB" id="A0A9X2EGD1"/>
<sequence length="476" mass="53451">MFRFLVLISAMLALSACQVTRVGTVHLDSRYAFEDRDRPPSDILIVIDGTANNSVSRTNAVRMYEIAETLGSVSDRPLVTYYAEGVGAGKGEFRGALLGKGTGEDVREAYRFLTRVYRPGDRIILAGFSRGAYAQRLLTGMIAVAGIPDMSGEHWDRSARRSKVHDIWDAYRSPNDAGLDALADYDRREKKLIRDGVLADIAERNGAAGMKDHDWSARRDASRNVDTLALFDVVAELGGRDGNPDPFFSDPYYWVQPCGAGHLFHAMALDDNRSKAFTLVMAEQPQMPATCPKGLDRTEIEEVWFSGAHADVGGNYVDGDDLIVGLIPGVSLNWMLDRLAAERDLFALAPRVKEDRYGPLHDAQKYTWAYFDVDRVYRDPIDYARRLGGKPKIHYSVVQRLERASDMQARYDDHCGEDAIKTPRLLCHELLRNRGFRQELRREGCVEGIDREAELTGDVRDWHLKADQTCIEVVGW</sequence>
<evidence type="ECO:0000259" key="2">
    <source>
        <dbReference type="Pfam" id="PF09994"/>
    </source>
</evidence>
<name>A0A9X2EGD1_9SPHN</name>
<dbReference type="Pfam" id="PF09994">
    <property type="entry name" value="T6SS_Tle1-like_cat"/>
    <property type="match status" value="1"/>
</dbReference>
<dbReference type="SUPFAM" id="SSF53474">
    <property type="entry name" value="alpha/beta-Hydrolases"/>
    <property type="match status" value="1"/>
</dbReference>
<feature type="domain" description="T6SS Phospholipase effector Tle1-like catalytic" evidence="2">
    <location>
        <begin position="43"/>
        <end position="337"/>
    </location>
</feature>
<reference evidence="3" key="1">
    <citation type="submission" date="2022-06" db="EMBL/GenBank/DDBJ databases">
        <title>Sphingomicrobium sedimins sp. nov., a marine bacterium isolated from tidal flat.</title>
        <authorList>
            <person name="Kim C.-H."/>
            <person name="Yoo Y."/>
            <person name="Kim J.-J."/>
        </authorList>
    </citation>
    <scope>NUCLEOTIDE SEQUENCE</scope>
    <source>
        <strain evidence="3">GRR-S6-50</strain>
    </source>
</reference>
<evidence type="ECO:0000313" key="4">
    <source>
        <dbReference type="Proteomes" id="UP001155128"/>
    </source>
</evidence>
<feature type="signal peptide" evidence="1">
    <location>
        <begin position="1"/>
        <end position="21"/>
    </location>
</feature>
<dbReference type="Proteomes" id="UP001155128">
    <property type="component" value="Unassembled WGS sequence"/>
</dbReference>